<feature type="region of interest" description="Disordered" evidence="1">
    <location>
        <begin position="1"/>
        <end position="84"/>
    </location>
</feature>
<keyword evidence="3" id="KW-1185">Reference proteome</keyword>
<dbReference type="AlphaFoldDB" id="A0A1R4GFD3"/>
<evidence type="ECO:0000313" key="2">
    <source>
        <dbReference type="EMBL" id="SJM66894.1"/>
    </source>
</evidence>
<accession>A0A1R4GFD3</accession>
<organism evidence="2 3">
    <name type="scientific">Arthrobacter rhombi</name>
    <dbReference type="NCBI Taxonomy" id="71253"/>
    <lineage>
        <taxon>Bacteria</taxon>
        <taxon>Bacillati</taxon>
        <taxon>Actinomycetota</taxon>
        <taxon>Actinomycetes</taxon>
        <taxon>Micrococcales</taxon>
        <taxon>Micrococcaceae</taxon>
        <taxon>Arthrobacter</taxon>
    </lineage>
</organism>
<dbReference type="Proteomes" id="UP000195913">
    <property type="component" value="Unassembled WGS sequence"/>
</dbReference>
<evidence type="ECO:0000256" key="1">
    <source>
        <dbReference type="SAM" id="MobiDB-lite"/>
    </source>
</evidence>
<feature type="compositionally biased region" description="Basic and acidic residues" evidence="1">
    <location>
        <begin position="29"/>
        <end position="38"/>
    </location>
</feature>
<name>A0A1R4GFD3_9MICC</name>
<evidence type="ECO:0000313" key="3">
    <source>
        <dbReference type="Proteomes" id="UP000195913"/>
    </source>
</evidence>
<feature type="compositionally biased region" description="Acidic residues" evidence="1">
    <location>
        <begin position="56"/>
        <end position="74"/>
    </location>
</feature>
<dbReference type="EMBL" id="FUHW01000037">
    <property type="protein sequence ID" value="SJM66894.1"/>
    <property type="molecule type" value="Genomic_DNA"/>
</dbReference>
<sequence>MGTHEHHHQDAVTQAGMGMDGMQLPQPEATEHETRRGVDGTTEIDSRSIPVHGDEETADELAMEAYGDEDEDGNPDIPNAPFPG</sequence>
<proteinExistence type="predicted"/>
<protein>
    <submittedName>
        <fullName evidence="2">Uncharacterized protein</fullName>
    </submittedName>
</protein>
<reference evidence="2 3" key="1">
    <citation type="submission" date="2017-02" db="EMBL/GenBank/DDBJ databases">
        <authorList>
            <person name="Peterson S.W."/>
        </authorList>
    </citation>
    <scope>NUCLEOTIDE SEQUENCE [LARGE SCALE GENOMIC DNA]</scope>
    <source>
        <strain evidence="2 3">B Ar 00.02</strain>
    </source>
</reference>
<gene>
    <name evidence="2" type="ORF">FM101_10085</name>
</gene>
<dbReference type="RefSeq" id="WP_086999125.1">
    <property type="nucleotide sequence ID" value="NZ_FUHW01000037.1"/>
</dbReference>